<dbReference type="AlphaFoldDB" id="A0A485L7A9"/>
<reference evidence="1" key="2">
    <citation type="submission" date="2019-06" db="EMBL/GenBank/DDBJ databases">
        <title>Genomics analysis of Aphanomyces spp. identifies a new class of oomycete effector associated with host adaptation.</title>
        <authorList>
            <person name="Gaulin E."/>
        </authorList>
    </citation>
    <scope>NUCLEOTIDE SEQUENCE</scope>
    <source>
        <strain evidence="1">CBS 578.67</strain>
    </source>
</reference>
<accession>A0A485L7A9</accession>
<gene>
    <name evidence="2" type="primary">Aste57867_17237</name>
    <name evidence="1" type="ORF">As57867_017178</name>
    <name evidence="2" type="ORF">ASTE57867_17237</name>
</gene>
<reference evidence="2 3" key="1">
    <citation type="submission" date="2019-03" db="EMBL/GenBank/DDBJ databases">
        <authorList>
            <person name="Gaulin E."/>
            <person name="Dumas B."/>
        </authorList>
    </citation>
    <scope>NUCLEOTIDE SEQUENCE [LARGE SCALE GENOMIC DNA]</scope>
    <source>
        <strain evidence="2">CBS 568.67</strain>
    </source>
</reference>
<dbReference type="EMBL" id="CAADRA010006081">
    <property type="protein sequence ID" value="VFT93993.1"/>
    <property type="molecule type" value="Genomic_DNA"/>
</dbReference>
<evidence type="ECO:0000313" key="2">
    <source>
        <dbReference type="EMBL" id="VFT93993.1"/>
    </source>
</evidence>
<sequence>MPMLALASSTPTEPKRGFFARFFQKKTRCTCDELELTRRATFMKQLNTHRQPDRVVSLQRANKLTRGSKLPHLRVSSPTTIDEDPSVFLCPHCLAQAGRTTDIEEEE</sequence>
<keyword evidence="3" id="KW-1185">Reference proteome</keyword>
<dbReference type="EMBL" id="VJMH01006060">
    <property type="protein sequence ID" value="KAF0691569.1"/>
    <property type="molecule type" value="Genomic_DNA"/>
</dbReference>
<evidence type="ECO:0000313" key="3">
    <source>
        <dbReference type="Proteomes" id="UP000332933"/>
    </source>
</evidence>
<name>A0A485L7A9_9STRA</name>
<organism evidence="2 3">
    <name type="scientific">Aphanomyces stellatus</name>
    <dbReference type="NCBI Taxonomy" id="120398"/>
    <lineage>
        <taxon>Eukaryota</taxon>
        <taxon>Sar</taxon>
        <taxon>Stramenopiles</taxon>
        <taxon>Oomycota</taxon>
        <taxon>Saprolegniomycetes</taxon>
        <taxon>Saprolegniales</taxon>
        <taxon>Verrucalvaceae</taxon>
        <taxon>Aphanomyces</taxon>
    </lineage>
</organism>
<evidence type="ECO:0000313" key="1">
    <source>
        <dbReference type="EMBL" id="KAF0691569.1"/>
    </source>
</evidence>
<protein>
    <submittedName>
        <fullName evidence="2">Aste57867_17237 protein</fullName>
    </submittedName>
</protein>
<proteinExistence type="predicted"/>
<dbReference type="Proteomes" id="UP000332933">
    <property type="component" value="Unassembled WGS sequence"/>
</dbReference>